<evidence type="ECO:0000259" key="5">
    <source>
        <dbReference type="Pfam" id="PF00135"/>
    </source>
</evidence>
<dbReference type="EC" id="3.1.1.-" evidence="3"/>
<gene>
    <name evidence="6" type="primary">pnbA_5</name>
    <name evidence="6" type="ORF">BEH84_05804</name>
</gene>
<evidence type="ECO:0000256" key="1">
    <source>
        <dbReference type="ARBA" id="ARBA00005964"/>
    </source>
</evidence>
<evidence type="ECO:0000313" key="6">
    <source>
        <dbReference type="EMBL" id="ODM04741.1"/>
    </source>
</evidence>
<protein>
    <recommendedName>
        <fullName evidence="3">Carboxylic ester hydrolase</fullName>
        <ecNumber evidence="3">3.1.1.-</ecNumber>
    </recommendedName>
</protein>
<proteinExistence type="inferred from homology"/>
<feature type="region of interest" description="Disordered" evidence="4">
    <location>
        <begin position="498"/>
        <end position="523"/>
    </location>
</feature>
<dbReference type="PANTHER" id="PTHR11559">
    <property type="entry name" value="CARBOXYLESTERASE"/>
    <property type="match status" value="1"/>
</dbReference>
<dbReference type="InterPro" id="IPR029058">
    <property type="entry name" value="AB_hydrolase_fold"/>
</dbReference>
<dbReference type="EMBL" id="MCGI01000007">
    <property type="protein sequence ID" value="ODM04741.1"/>
    <property type="molecule type" value="Genomic_DNA"/>
</dbReference>
<dbReference type="PATRIC" id="fig|1432052.3.peg.6415"/>
<sequence>MVKKFLNSLNEPIVETKAGKLRGFCLDGIYTFHGIKYADAKRFQAPVPVKSWEGIKNATNYGYISPTSGSPAPSSEIFIPHRFWPADEDCQYLNVWTPGINDGRKRPVMFWMHGGGYSDGSSIEQVAYEGDQLAEYGDVVVVSINHRLNILGYLDMSSFGEKYANSVNAGIADIVVALEWVRDNITSFGGDPDNITIFGQSGGGGKVQTLLQTPAAAGLFHKAIIMSGVLPLSNEEQIDFRVLILVMLEELNLKEDEIEALETIPYYFLDRAYQRASEKLGIRVNWGPVANEWYAGLPLDTPFTEYAKKVPTMVGSTVAELSIKTGIEDNMLTDYELEKKLRKKFGNYTDEIFSSFYNTFHENKLNLLSSFDTMFRTAAVEFAEKKNTESSVPTYLYQFALKFPLMNDIYAWHCSDIPFVFHNTNRVPCCNKENITEKLEAQMAGAWVSFAYSGNPNHPGLPKWDAYGEKKATMIFDGESRCCEDFDTDLINKIHTSIGKPKHMSPAQTKNSQSSETKRDWMY</sequence>
<feature type="compositionally biased region" description="Polar residues" evidence="4">
    <location>
        <begin position="506"/>
        <end position="515"/>
    </location>
</feature>
<evidence type="ECO:0000313" key="7">
    <source>
        <dbReference type="Proteomes" id="UP000095003"/>
    </source>
</evidence>
<keyword evidence="2 3" id="KW-0378">Hydrolase</keyword>
<dbReference type="InterPro" id="IPR019826">
    <property type="entry name" value="Carboxylesterase_B_AS"/>
</dbReference>
<organism evidence="6 7">
    <name type="scientific">Eisenbergiella tayi</name>
    <dbReference type="NCBI Taxonomy" id="1432052"/>
    <lineage>
        <taxon>Bacteria</taxon>
        <taxon>Bacillati</taxon>
        <taxon>Bacillota</taxon>
        <taxon>Clostridia</taxon>
        <taxon>Lachnospirales</taxon>
        <taxon>Lachnospiraceae</taxon>
        <taxon>Eisenbergiella</taxon>
    </lineage>
</organism>
<evidence type="ECO:0000256" key="2">
    <source>
        <dbReference type="ARBA" id="ARBA00022801"/>
    </source>
</evidence>
<comment type="caution">
    <text evidence="6">The sequence shown here is derived from an EMBL/GenBank/DDBJ whole genome shotgun (WGS) entry which is preliminary data.</text>
</comment>
<evidence type="ECO:0000256" key="4">
    <source>
        <dbReference type="SAM" id="MobiDB-lite"/>
    </source>
</evidence>
<dbReference type="SUPFAM" id="SSF53474">
    <property type="entry name" value="alpha/beta-Hydrolases"/>
    <property type="match status" value="1"/>
</dbReference>
<dbReference type="PROSITE" id="PS00122">
    <property type="entry name" value="CARBOXYLESTERASE_B_1"/>
    <property type="match status" value="1"/>
</dbReference>
<dbReference type="GO" id="GO:0016787">
    <property type="term" value="F:hydrolase activity"/>
    <property type="evidence" value="ECO:0007669"/>
    <property type="project" value="UniProtKB-KW"/>
</dbReference>
<accession>A0A1E3A8L9</accession>
<dbReference type="RefSeq" id="WP_069159227.1">
    <property type="nucleotide sequence ID" value="NZ_JBKXXQ010000016.1"/>
</dbReference>
<dbReference type="Pfam" id="PF00135">
    <property type="entry name" value="COesterase"/>
    <property type="match status" value="1"/>
</dbReference>
<dbReference type="AlphaFoldDB" id="A0A1E3A8L9"/>
<feature type="domain" description="Carboxylesterase type B" evidence="5">
    <location>
        <begin position="11"/>
        <end position="473"/>
    </location>
</feature>
<comment type="similarity">
    <text evidence="1 3">Belongs to the type-B carboxylesterase/lipase family.</text>
</comment>
<dbReference type="InterPro" id="IPR050309">
    <property type="entry name" value="Type-B_Carboxylest/Lipase"/>
</dbReference>
<dbReference type="InterPro" id="IPR002018">
    <property type="entry name" value="CarbesteraseB"/>
</dbReference>
<dbReference type="Proteomes" id="UP000095003">
    <property type="component" value="Unassembled WGS sequence"/>
</dbReference>
<dbReference type="Gene3D" id="3.40.50.1820">
    <property type="entry name" value="alpha/beta hydrolase"/>
    <property type="match status" value="1"/>
</dbReference>
<evidence type="ECO:0000256" key="3">
    <source>
        <dbReference type="RuleBase" id="RU361235"/>
    </source>
</evidence>
<name>A0A1E3A8L9_9FIRM</name>
<reference evidence="6 7" key="1">
    <citation type="submission" date="2016-07" db="EMBL/GenBank/DDBJ databases">
        <title>Characterization of isolates of Eisenbergiella tayi derived from blood cultures, using whole genome sequencing.</title>
        <authorList>
            <person name="Burdz T."/>
            <person name="Wiebe D."/>
            <person name="Huynh C."/>
            <person name="Bernard K."/>
        </authorList>
    </citation>
    <scope>NUCLEOTIDE SEQUENCE [LARGE SCALE GENOMIC DNA]</scope>
    <source>
        <strain evidence="6 7">NML 120489</strain>
    </source>
</reference>